<dbReference type="Proteomes" id="UP001242480">
    <property type="component" value="Unassembled WGS sequence"/>
</dbReference>
<name>A0ABU0J9B1_9HYPH</name>
<protein>
    <submittedName>
        <fullName evidence="3">HSP20 family molecular chaperone IbpA</fullName>
    </submittedName>
</protein>
<accession>A0ABU0J9B1</accession>
<reference evidence="3 4" key="1">
    <citation type="submission" date="2023-07" db="EMBL/GenBank/DDBJ databases">
        <title>Genomic Encyclopedia of Type Strains, Phase IV (KMG-IV): sequencing the most valuable type-strain genomes for metagenomic binning, comparative biology and taxonomic classification.</title>
        <authorList>
            <person name="Goeker M."/>
        </authorList>
    </citation>
    <scope>NUCLEOTIDE SEQUENCE [LARGE SCALE GENOMIC DNA]</scope>
    <source>
        <strain evidence="3 4">DSM 19619</strain>
    </source>
</reference>
<feature type="compositionally biased region" description="Basic and acidic residues" evidence="1">
    <location>
        <begin position="151"/>
        <end position="162"/>
    </location>
</feature>
<sequence length="271" mass="30701">MVQNRWQADERGRGRGDWRNAGSDRAWNEDRQREESSHRDDRGGRRRAYGNRDGGFEDVRGRGAGGYGAPSCGRGDDDWFASSYDTPHGLRRLDGPAGQDDRDGWGSDFEPGREERDRRWRDERPARHRHAERGFWDRASDEVASWFGNPDAERRREEDQFRGRGPKGYTRSDERIREDVSDRLTDDPGVDASNIEVSVAGGEVTLSGTVTSRNQRRRAEDCTEYVSGVTHIQNNIRVREPAPPSIGQAAFGRDASETGEAVPPADRRTER</sequence>
<feature type="region of interest" description="Disordered" evidence="1">
    <location>
        <begin position="147"/>
        <end position="193"/>
    </location>
</feature>
<evidence type="ECO:0000259" key="2">
    <source>
        <dbReference type="PROSITE" id="PS50914"/>
    </source>
</evidence>
<proteinExistence type="predicted"/>
<dbReference type="PANTHER" id="PTHR34606:SF15">
    <property type="entry name" value="BON DOMAIN-CONTAINING PROTEIN"/>
    <property type="match status" value="1"/>
</dbReference>
<feature type="region of interest" description="Disordered" evidence="1">
    <location>
        <begin position="241"/>
        <end position="271"/>
    </location>
</feature>
<dbReference type="NCBIfam" id="NF033157">
    <property type="entry name" value="SWFGD_domain"/>
    <property type="match status" value="1"/>
</dbReference>
<evidence type="ECO:0000313" key="3">
    <source>
        <dbReference type="EMBL" id="MDQ0470862.1"/>
    </source>
</evidence>
<organism evidence="3 4">
    <name type="scientific">Labrys wisconsinensis</name>
    <dbReference type="NCBI Taxonomy" id="425677"/>
    <lineage>
        <taxon>Bacteria</taxon>
        <taxon>Pseudomonadati</taxon>
        <taxon>Pseudomonadota</taxon>
        <taxon>Alphaproteobacteria</taxon>
        <taxon>Hyphomicrobiales</taxon>
        <taxon>Xanthobacteraceae</taxon>
        <taxon>Labrys</taxon>
    </lineage>
</organism>
<evidence type="ECO:0000256" key="1">
    <source>
        <dbReference type="SAM" id="MobiDB-lite"/>
    </source>
</evidence>
<feature type="region of interest" description="Disordered" evidence="1">
    <location>
        <begin position="1"/>
        <end position="135"/>
    </location>
</feature>
<feature type="compositionally biased region" description="Basic and acidic residues" evidence="1">
    <location>
        <begin position="170"/>
        <end position="186"/>
    </location>
</feature>
<feature type="compositionally biased region" description="Basic and acidic residues" evidence="1">
    <location>
        <begin position="7"/>
        <end position="18"/>
    </location>
</feature>
<feature type="compositionally biased region" description="Basic and acidic residues" evidence="1">
    <location>
        <begin position="91"/>
        <end position="125"/>
    </location>
</feature>
<evidence type="ECO:0000313" key="4">
    <source>
        <dbReference type="Proteomes" id="UP001242480"/>
    </source>
</evidence>
<feature type="compositionally biased region" description="Basic and acidic residues" evidence="1">
    <location>
        <begin position="26"/>
        <end position="43"/>
    </location>
</feature>
<dbReference type="Gene3D" id="3.30.1340.30">
    <property type="match status" value="1"/>
</dbReference>
<gene>
    <name evidence="3" type="ORF">QO011_003881</name>
</gene>
<dbReference type="EMBL" id="JAUSVX010000007">
    <property type="protein sequence ID" value="MDQ0470862.1"/>
    <property type="molecule type" value="Genomic_DNA"/>
</dbReference>
<feature type="domain" description="BON" evidence="2">
    <location>
        <begin position="172"/>
        <end position="240"/>
    </location>
</feature>
<keyword evidence="4" id="KW-1185">Reference proteome</keyword>
<dbReference type="InterPro" id="IPR051686">
    <property type="entry name" value="Lipoprotein_DolP"/>
</dbReference>
<comment type="caution">
    <text evidence="3">The sequence shown here is derived from an EMBL/GenBank/DDBJ whole genome shotgun (WGS) entry which is preliminary data.</text>
</comment>
<dbReference type="SMART" id="SM00749">
    <property type="entry name" value="BON"/>
    <property type="match status" value="1"/>
</dbReference>
<dbReference type="CDD" id="cd06464">
    <property type="entry name" value="ACD_sHsps-like"/>
    <property type="match status" value="1"/>
</dbReference>
<dbReference type="Pfam" id="PF04972">
    <property type="entry name" value="BON"/>
    <property type="match status" value="1"/>
</dbReference>
<dbReference type="InterPro" id="IPR014004">
    <property type="entry name" value="Transpt-assoc_nodulatn_dom_bac"/>
</dbReference>
<dbReference type="InterPro" id="IPR047800">
    <property type="entry name" value="SWFGD_dom"/>
</dbReference>
<dbReference type="PANTHER" id="PTHR34606">
    <property type="entry name" value="BON DOMAIN-CONTAINING PROTEIN"/>
    <property type="match status" value="1"/>
</dbReference>
<dbReference type="RefSeq" id="WP_307275160.1">
    <property type="nucleotide sequence ID" value="NZ_JAUSVX010000007.1"/>
</dbReference>
<dbReference type="PROSITE" id="PS50914">
    <property type="entry name" value="BON"/>
    <property type="match status" value="1"/>
</dbReference>
<dbReference type="InterPro" id="IPR007055">
    <property type="entry name" value="BON_dom"/>
</dbReference>